<evidence type="ECO:0000313" key="2">
    <source>
        <dbReference type="Proteomes" id="UP001064048"/>
    </source>
</evidence>
<reference evidence="1 2" key="1">
    <citation type="journal article" date="2022" name="Genome Biol. Evol.">
        <title>The Spruce Budworm Genome: Reconstructing the Evolutionary History of Antifreeze Proteins.</title>
        <authorList>
            <person name="Beliveau C."/>
            <person name="Gagne P."/>
            <person name="Picq S."/>
            <person name="Vernygora O."/>
            <person name="Keeling C.I."/>
            <person name="Pinkney K."/>
            <person name="Doucet D."/>
            <person name="Wen F."/>
            <person name="Johnston J.S."/>
            <person name="Maaroufi H."/>
            <person name="Boyle B."/>
            <person name="Laroche J."/>
            <person name="Dewar K."/>
            <person name="Juretic N."/>
            <person name="Blackburn G."/>
            <person name="Nisole A."/>
            <person name="Brunet B."/>
            <person name="Brandao M."/>
            <person name="Lumley L."/>
            <person name="Duan J."/>
            <person name="Quan G."/>
            <person name="Lucarotti C.J."/>
            <person name="Roe A.D."/>
            <person name="Sperling F.A.H."/>
            <person name="Levesque R.C."/>
            <person name="Cusson M."/>
        </authorList>
    </citation>
    <scope>NUCLEOTIDE SEQUENCE [LARGE SCALE GENOMIC DNA]</scope>
    <source>
        <strain evidence="1">Glfc:IPQL:Cfum</strain>
    </source>
</reference>
<gene>
    <name evidence="1" type="ORF">MSG28_002680</name>
</gene>
<keyword evidence="2" id="KW-1185">Reference proteome</keyword>
<organism evidence="1 2">
    <name type="scientific">Choristoneura fumiferana</name>
    <name type="common">Spruce budworm moth</name>
    <name type="synonym">Archips fumiferana</name>
    <dbReference type="NCBI Taxonomy" id="7141"/>
    <lineage>
        <taxon>Eukaryota</taxon>
        <taxon>Metazoa</taxon>
        <taxon>Ecdysozoa</taxon>
        <taxon>Arthropoda</taxon>
        <taxon>Hexapoda</taxon>
        <taxon>Insecta</taxon>
        <taxon>Pterygota</taxon>
        <taxon>Neoptera</taxon>
        <taxon>Endopterygota</taxon>
        <taxon>Lepidoptera</taxon>
        <taxon>Glossata</taxon>
        <taxon>Ditrysia</taxon>
        <taxon>Tortricoidea</taxon>
        <taxon>Tortricidae</taxon>
        <taxon>Tortricinae</taxon>
        <taxon>Choristoneura</taxon>
    </lineage>
</organism>
<dbReference type="EMBL" id="CM046104">
    <property type="protein sequence ID" value="KAI8424050.1"/>
    <property type="molecule type" value="Genomic_DNA"/>
</dbReference>
<accession>A0ACC0JIU9</accession>
<name>A0ACC0JIU9_CHOFU</name>
<proteinExistence type="predicted"/>
<protein>
    <submittedName>
        <fullName evidence="1">Uncharacterized protein</fullName>
    </submittedName>
</protein>
<comment type="caution">
    <text evidence="1">The sequence shown here is derived from an EMBL/GenBank/DDBJ whole genome shotgun (WGS) entry which is preliminary data.</text>
</comment>
<dbReference type="Proteomes" id="UP001064048">
    <property type="component" value="Chromosome 4"/>
</dbReference>
<evidence type="ECO:0000313" key="1">
    <source>
        <dbReference type="EMBL" id="KAI8424050.1"/>
    </source>
</evidence>
<sequence length="116" mass="12995">MKPRSVNESGPVLMALRMAAAGPHAHAAHAHAEGGGGRRCQERSLRGLRSGYRYQKIWGSERFDRWCYWSSRRATGEYCVKGKATTTTEFTPLLLENRIINVNKLAVLFAAGTFWP</sequence>